<evidence type="ECO:0000313" key="5">
    <source>
        <dbReference type="Proteomes" id="UP000266183"/>
    </source>
</evidence>
<keyword evidence="1" id="KW-0175">Coiled coil</keyword>
<dbReference type="AlphaFoldDB" id="A0A385SNT2"/>
<sequence>MKKHTLILIILFAFALSSQAQQEASRDGKKENQEFTVPKNKTAINEALEDIKVKIAKADAKISGFKAYGRSLENLKTRLSSYEPNSIDQILKDIESAITAKSNDDIYSQEETLIANLNIFSFEYSVRFYSFGTGADDDFSSDFFKESSEITKPIKSELLRSIENNHESDNNKVILNSQEKLTKLKSVLNAKNLSDIKARLTTRVDTELAVNKTNIENTETEIKTAKTNKAKLLDQLDEQETQINDLAIKLGLPLFCLTILLLFLGPKILIAIKKTAINIGQGDEASQNVLLEIGTVLLLTMSILILGLSGKIQSDVLGTLIGGISGYVLNRIRAKQ</sequence>
<keyword evidence="3" id="KW-0732">Signal</keyword>
<reference evidence="5" key="1">
    <citation type="submission" date="2018-09" db="EMBL/GenBank/DDBJ databases">
        <title>Chryseolinea sp. KIS68-18 isolated from soil.</title>
        <authorList>
            <person name="Weon H.-Y."/>
            <person name="Kwon S.-W."/>
            <person name="Lee S.A."/>
        </authorList>
    </citation>
    <scope>NUCLEOTIDE SEQUENCE [LARGE SCALE GENOMIC DNA]</scope>
    <source>
        <strain evidence="5">KIS68-18</strain>
    </source>
</reference>
<feature type="transmembrane region" description="Helical" evidence="2">
    <location>
        <begin position="289"/>
        <end position="310"/>
    </location>
</feature>
<proteinExistence type="predicted"/>
<evidence type="ECO:0000256" key="2">
    <source>
        <dbReference type="SAM" id="Phobius"/>
    </source>
</evidence>
<dbReference type="RefSeq" id="WP_119755435.1">
    <property type="nucleotide sequence ID" value="NZ_CP032382.1"/>
</dbReference>
<feature type="transmembrane region" description="Helical" evidence="2">
    <location>
        <begin position="250"/>
        <end position="269"/>
    </location>
</feature>
<keyword evidence="2" id="KW-0472">Membrane</keyword>
<keyword evidence="2" id="KW-1133">Transmembrane helix</keyword>
<accession>A0A385SNT2</accession>
<evidence type="ECO:0000256" key="3">
    <source>
        <dbReference type="SAM" id="SignalP"/>
    </source>
</evidence>
<gene>
    <name evidence="4" type="ORF">D4L85_17065</name>
</gene>
<keyword evidence="2" id="KW-0812">Transmembrane</keyword>
<dbReference type="Proteomes" id="UP000266183">
    <property type="component" value="Chromosome"/>
</dbReference>
<feature type="coiled-coil region" evidence="1">
    <location>
        <begin position="215"/>
        <end position="249"/>
    </location>
</feature>
<protein>
    <submittedName>
        <fullName evidence="4">Uncharacterized protein</fullName>
    </submittedName>
</protein>
<keyword evidence="5" id="KW-1185">Reference proteome</keyword>
<feature type="transmembrane region" description="Helical" evidence="2">
    <location>
        <begin position="316"/>
        <end position="332"/>
    </location>
</feature>
<dbReference type="EMBL" id="CP032382">
    <property type="protein sequence ID" value="AYB32176.1"/>
    <property type="molecule type" value="Genomic_DNA"/>
</dbReference>
<organism evidence="4 5">
    <name type="scientific">Chryseolinea soli</name>
    <dbReference type="NCBI Taxonomy" id="2321403"/>
    <lineage>
        <taxon>Bacteria</taxon>
        <taxon>Pseudomonadati</taxon>
        <taxon>Bacteroidota</taxon>
        <taxon>Cytophagia</taxon>
        <taxon>Cytophagales</taxon>
        <taxon>Fulvivirgaceae</taxon>
        <taxon>Chryseolinea</taxon>
    </lineage>
</organism>
<evidence type="ECO:0000313" key="4">
    <source>
        <dbReference type="EMBL" id="AYB32176.1"/>
    </source>
</evidence>
<evidence type="ECO:0000256" key="1">
    <source>
        <dbReference type="SAM" id="Coils"/>
    </source>
</evidence>
<name>A0A385SNT2_9BACT</name>
<dbReference type="KEGG" id="chk:D4L85_17065"/>
<feature type="chain" id="PRO_5017411472" evidence="3">
    <location>
        <begin position="21"/>
        <end position="336"/>
    </location>
</feature>
<feature type="signal peptide" evidence="3">
    <location>
        <begin position="1"/>
        <end position="20"/>
    </location>
</feature>